<dbReference type="InterPro" id="IPR012464">
    <property type="entry name" value="DUF1676"/>
</dbReference>
<keyword evidence="1" id="KW-0812">Transmembrane</keyword>
<protein>
    <recommendedName>
        <fullName evidence="5">Osiris</fullName>
    </recommendedName>
</protein>
<evidence type="ECO:0000256" key="2">
    <source>
        <dbReference type="SAM" id="SignalP"/>
    </source>
</evidence>
<feature type="signal peptide" evidence="2">
    <location>
        <begin position="1"/>
        <end position="17"/>
    </location>
</feature>
<feature type="chain" id="PRO_5035195670" description="Osiris" evidence="2">
    <location>
        <begin position="18"/>
        <end position="225"/>
    </location>
</feature>
<dbReference type="PANTHER" id="PTHR21879:SF14">
    <property type="entry name" value="OSIRIS 8"/>
    <property type="match status" value="1"/>
</dbReference>
<proteinExistence type="predicted"/>
<dbReference type="Pfam" id="PF07898">
    <property type="entry name" value="DUF1676"/>
    <property type="match status" value="1"/>
</dbReference>
<dbReference type="OrthoDB" id="6620280at2759"/>
<feature type="transmembrane region" description="Helical" evidence="1">
    <location>
        <begin position="169"/>
        <end position="189"/>
    </location>
</feature>
<dbReference type="Proteomes" id="UP000494040">
    <property type="component" value="Unassembled WGS sequence"/>
</dbReference>
<name>A0A8I6R8U2_CIMLE</name>
<evidence type="ECO:0000313" key="4">
    <source>
        <dbReference type="Proteomes" id="UP000494040"/>
    </source>
</evidence>
<evidence type="ECO:0008006" key="5">
    <source>
        <dbReference type="Google" id="ProtNLM"/>
    </source>
</evidence>
<dbReference type="GO" id="GO:0016020">
    <property type="term" value="C:membrane"/>
    <property type="evidence" value="ECO:0007669"/>
    <property type="project" value="TreeGrafter"/>
</dbReference>
<dbReference type="EnsemblMetazoa" id="XM_014385918.2">
    <property type="protein sequence ID" value="XP_014241404.1"/>
    <property type="gene ID" value="LOC106662109"/>
</dbReference>
<keyword evidence="4" id="KW-1185">Reference proteome</keyword>
<reference evidence="3" key="1">
    <citation type="submission" date="2022-01" db="UniProtKB">
        <authorList>
            <consortium name="EnsemblMetazoa"/>
        </authorList>
    </citation>
    <scope>IDENTIFICATION</scope>
</reference>
<keyword evidence="2" id="KW-0732">Signal</keyword>
<keyword evidence="1" id="KW-0472">Membrane</keyword>
<dbReference type="OMA" id="KDMSLVY"/>
<sequence>MSRVFLLLVGLCAFASAQDEMKLVLRVFEECSGPGVEASPCLKMKLISALDRASRARDLEILDGVHLIGEEQQENNAVSEPELEASLPRSLDDKENALDDIILDKVTKFVQSRSLQFKLTNLSEIPRSLGMEEARRKKKGGGIILLLLMMVGSMVKLKLGALAVLAGKALIIAKLALALAAIIGLKKLLSHHDDHHDYQVVQVPHHGHHRRSVDLPYRAYAPKEE</sequence>
<dbReference type="GeneID" id="106662109"/>
<evidence type="ECO:0000256" key="1">
    <source>
        <dbReference type="SAM" id="Phobius"/>
    </source>
</evidence>
<accession>A0A8I6R8U2</accession>
<dbReference type="RefSeq" id="XP_014241404.1">
    <property type="nucleotide sequence ID" value="XM_014385918.2"/>
</dbReference>
<feature type="transmembrane region" description="Helical" evidence="1">
    <location>
        <begin position="140"/>
        <end position="157"/>
    </location>
</feature>
<dbReference type="AlphaFoldDB" id="A0A8I6R8U2"/>
<evidence type="ECO:0000313" key="3">
    <source>
        <dbReference type="EnsemblMetazoa" id="XP_014241404.1"/>
    </source>
</evidence>
<organism evidence="3 4">
    <name type="scientific">Cimex lectularius</name>
    <name type="common">Bed bug</name>
    <name type="synonym">Acanthia lectularia</name>
    <dbReference type="NCBI Taxonomy" id="79782"/>
    <lineage>
        <taxon>Eukaryota</taxon>
        <taxon>Metazoa</taxon>
        <taxon>Ecdysozoa</taxon>
        <taxon>Arthropoda</taxon>
        <taxon>Hexapoda</taxon>
        <taxon>Insecta</taxon>
        <taxon>Pterygota</taxon>
        <taxon>Neoptera</taxon>
        <taxon>Paraneoptera</taxon>
        <taxon>Hemiptera</taxon>
        <taxon>Heteroptera</taxon>
        <taxon>Panheteroptera</taxon>
        <taxon>Cimicomorpha</taxon>
        <taxon>Cimicidae</taxon>
        <taxon>Cimex</taxon>
    </lineage>
</organism>
<dbReference type="KEGG" id="clec:106662109"/>
<dbReference type="PANTHER" id="PTHR21879">
    <property type="entry name" value="FI03362P-RELATED-RELATED"/>
    <property type="match status" value="1"/>
</dbReference>
<keyword evidence="1" id="KW-1133">Transmembrane helix</keyword>